<organism evidence="1 2">
    <name type="scientific">Teichococcus globiformis</name>
    <dbReference type="NCBI Taxonomy" id="2307229"/>
    <lineage>
        <taxon>Bacteria</taxon>
        <taxon>Pseudomonadati</taxon>
        <taxon>Pseudomonadota</taxon>
        <taxon>Alphaproteobacteria</taxon>
        <taxon>Acetobacterales</taxon>
        <taxon>Roseomonadaceae</taxon>
        <taxon>Roseomonas</taxon>
    </lineage>
</organism>
<sequence length="223" mass="25384">MRVALYWAPRSDDPLHRLGSQWLGRDAERGVLLGQPEMNGFNLWELTSDARRYGLHATLKAPFHLQRSFPEFVEAVDDVARSLKPFELPALQVSELDGFLALTQKQPSAALQHLAETCVSALDAFRPELTDDEIARRKPDGLGQRDREYLMRWGYPYVFESWRFHVTLSCRLSGDETVLVKPHAERHFQDALAARPVQDICIFSQDGPAEPFRLVHRAGFEAG</sequence>
<dbReference type="Gene3D" id="3.90.1140.10">
    <property type="entry name" value="Cyclic phosphodiesterase"/>
    <property type="match status" value="1"/>
</dbReference>
<dbReference type="InterPro" id="IPR009389">
    <property type="entry name" value="DUF1045"/>
</dbReference>
<gene>
    <name evidence="1" type="ORF">ACFOD4_12225</name>
</gene>
<reference evidence="2" key="1">
    <citation type="journal article" date="2019" name="Int. J. Syst. Evol. Microbiol.">
        <title>The Global Catalogue of Microorganisms (GCM) 10K type strain sequencing project: providing services to taxonomists for standard genome sequencing and annotation.</title>
        <authorList>
            <consortium name="The Broad Institute Genomics Platform"/>
            <consortium name="The Broad Institute Genome Sequencing Center for Infectious Disease"/>
            <person name="Wu L."/>
            <person name="Ma J."/>
        </authorList>
    </citation>
    <scope>NUCLEOTIDE SEQUENCE [LARGE SCALE GENOMIC DNA]</scope>
    <source>
        <strain evidence="2">KCTC 52094</strain>
    </source>
</reference>
<comment type="caution">
    <text evidence="1">The sequence shown here is derived from an EMBL/GenBank/DDBJ whole genome shotgun (WGS) entry which is preliminary data.</text>
</comment>
<dbReference type="Pfam" id="PF06299">
    <property type="entry name" value="DUF1045"/>
    <property type="match status" value="1"/>
</dbReference>
<protein>
    <submittedName>
        <fullName evidence="1">DUF1045 domain-containing protein</fullName>
    </submittedName>
</protein>
<keyword evidence="2" id="KW-1185">Reference proteome</keyword>
<proteinExistence type="predicted"/>
<dbReference type="Proteomes" id="UP001595593">
    <property type="component" value="Unassembled WGS sequence"/>
</dbReference>
<evidence type="ECO:0000313" key="1">
    <source>
        <dbReference type="EMBL" id="MFC3125831.1"/>
    </source>
</evidence>
<accession>A0ABV7G571</accession>
<name>A0ABV7G571_9PROT</name>
<dbReference type="RefSeq" id="WP_379596772.1">
    <property type="nucleotide sequence ID" value="NZ_JBHRTN010000010.1"/>
</dbReference>
<dbReference type="PIRSF" id="PIRSF033328">
    <property type="entry name" value="Phest_Mll4975"/>
    <property type="match status" value="1"/>
</dbReference>
<evidence type="ECO:0000313" key="2">
    <source>
        <dbReference type="Proteomes" id="UP001595593"/>
    </source>
</evidence>
<dbReference type="EMBL" id="JBHRTN010000010">
    <property type="protein sequence ID" value="MFC3125831.1"/>
    <property type="molecule type" value="Genomic_DNA"/>
</dbReference>